<dbReference type="AlphaFoldDB" id="A0A094LUZ1"/>
<comment type="caution">
    <text evidence="2">The sequence shown here is derived from an EMBL/GenBank/DDBJ whole genome shotgun (WGS) entry which is preliminary data.</text>
</comment>
<proteinExistence type="predicted"/>
<dbReference type="eggNOG" id="ENOG503365Z">
    <property type="taxonomic scope" value="Bacteria"/>
</dbReference>
<feature type="transmembrane region" description="Helical" evidence="1">
    <location>
        <begin position="24"/>
        <end position="42"/>
    </location>
</feature>
<keyword evidence="3" id="KW-1185">Reference proteome</keyword>
<keyword evidence="1" id="KW-1133">Transmembrane helix</keyword>
<name>A0A094LUZ1_9GAMM</name>
<reference evidence="2 3" key="1">
    <citation type="submission" date="2014-06" db="EMBL/GenBank/DDBJ databases">
        <title>Shewanella sp. YQH10.</title>
        <authorList>
            <person name="Liu Y."/>
            <person name="Zeng R."/>
        </authorList>
    </citation>
    <scope>NUCLEOTIDE SEQUENCE [LARGE SCALE GENOMIC DNA]</scope>
    <source>
        <strain evidence="2 3">YQH10</strain>
    </source>
</reference>
<dbReference type="OrthoDB" id="1093031at2"/>
<evidence type="ECO:0000256" key="1">
    <source>
        <dbReference type="SAM" id="Phobius"/>
    </source>
</evidence>
<sequence length="93" mass="10274">MLFLGFAVLTWTSRNAHYSEARQAICLSIALAMLCMALLGILEYLRGFAGFGIALAVVTEAIIAYGYFKLWRDGQQTDNTMSSYASSHAQKEN</sequence>
<dbReference type="RefSeq" id="WP_037438893.1">
    <property type="nucleotide sequence ID" value="NZ_JPEO01000001.1"/>
</dbReference>
<evidence type="ECO:0000313" key="3">
    <source>
        <dbReference type="Proteomes" id="UP000029264"/>
    </source>
</evidence>
<keyword evidence="1" id="KW-0812">Transmembrane</keyword>
<dbReference type="Proteomes" id="UP000029264">
    <property type="component" value="Unassembled WGS sequence"/>
</dbReference>
<evidence type="ECO:0000313" key="2">
    <source>
        <dbReference type="EMBL" id="KFZ39058.1"/>
    </source>
</evidence>
<keyword evidence="1" id="KW-0472">Membrane</keyword>
<dbReference type="EMBL" id="JPEO01000001">
    <property type="protein sequence ID" value="KFZ39058.1"/>
    <property type="molecule type" value="Genomic_DNA"/>
</dbReference>
<feature type="transmembrane region" description="Helical" evidence="1">
    <location>
        <begin position="48"/>
        <end position="68"/>
    </location>
</feature>
<organism evidence="2 3">
    <name type="scientific">Shewanella mangrovi</name>
    <dbReference type="NCBI Taxonomy" id="1515746"/>
    <lineage>
        <taxon>Bacteria</taxon>
        <taxon>Pseudomonadati</taxon>
        <taxon>Pseudomonadota</taxon>
        <taxon>Gammaproteobacteria</taxon>
        <taxon>Alteromonadales</taxon>
        <taxon>Shewanellaceae</taxon>
        <taxon>Shewanella</taxon>
    </lineage>
</organism>
<protein>
    <submittedName>
        <fullName evidence="2">Uncharacterized protein</fullName>
    </submittedName>
</protein>
<accession>A0A094LUZ1</accession>
<gene>
    <name evidence="2" type="ORF">HR45_01275</name>
</gene>